<comment type="caution">
    <text evidence="10">The sequence shown here is derived from an EMBL/GenBank/DDBJ whole genome shotgun (WGS) entry which is preliminary data.</text>
</comment>
<dbReference type="GO" id="GO:0004180">
    <property type="term" value="F:carboxypeptidase activity"/>
    <property type="evidence" value="ECO:0007669"/>
    <property type="project" value="UniProtKB-ARBA"/>
</dbReference>
<dbReference type="Gene3D" id="1.10.101.10">
    <property type="entry name" value="PGBD-like superfamily/PGBD"/>
    <property type="match status" value="1"/>
</dbReference>
<reference evidence="10 11" key="1">
    <citation type="journal article" date="2018" name="Int. J. Syst. Bacteriol.">
        <title>Oceaniradius stylonemae gen. nov., sp. nov., isolated from a red alga, Stylonema cornu-cervi.</title>
        <authorList>
            <person name="Jeong S."/>
        </authorList>
    </citation>
    <scope>NUCLEOTIDE SEQUENCE [LARGE SCALE GENOMIC DNA]</scope>
    <source>
        <strain evidence="10 11">StC1</strain>
    </source>
</reference>
<dbReference type="UniPathway" id="UPA00219"/>
<evidence type="ECO:0000313" key="10">
    <source>
        <dbReference type="EMBL" id="RKF07263.1"/>
    </source>
</evidence>
<gene>
    <name evidence="10" type="ORF">DEM25_005355</name>
</gene>
<dbReference type="Pfam" id="PF20142">
    <property type="entry name" value="Scaffold"/>
    <property type="match status" value="1"/>
</dbReference>
<dbReference type="InterPro" id="IPR005490">
    <property type="entry name" value="LD_TPept_cat_dom"/>
</dbReference>
<feature type="compositionally biased region" description="Low complexity" evidence="8">
    <location>
        <begin position="57"/>
        <end position="79"/>
    </location>
</feature>
<dbReference type="Pfam" id="PF03734">
    <property type="entry name" value="YkuD"/>
    <property type="match status" value="1"/>
</dbReference>
<proteinExistence type="inferred from homology"/>
<dbReference type="InterPro" id="IPR038063">
    <property type="entry name" value="Transpep_catalytic_dom"/>
</dbReference>
<accession>A0A3A8AMY5</accession>
<dbReference type="GO" id="GO:0016740">
    <property type="term" value="F:transferase activity"/>
    <property type="evidence" value="ECO:0007669"/>
    <property type="project" value="UniProtKB-KW"/>
</dbReference>
<dbReference type="CDD" id="cd16913">
    <property type="entry name" value="YkuD_like"/>
    <property type="match status" value="1"/>
</dbReference>
<feature type="region of interest" description="Disordered" evidence="8">
    <location>
        <begin position="49"/>
        <end position="79"/>
    </location>
</feature>
<evidence type="ECO:0000259" key="9">
    <source>
        <dbReference type="PROSITE" id="PS52029"/>
    </source>
</evidence>
<evidence type="ECO:0000256" key="7">
    <source>
        <dbReference type="PROSITE-ProRule" id="PRU01373"/>
    </source>
</evidence>
<protein>
    <recommendedName>
        <fullName evidence="9">L,D-TPase catalytic domain-containing protein</fullName>
    </recommendedName>
</protein>
<evidence type="ECO:0000256" key="6">
    <source>
        <dbReference type="ARBA" id="ARBA00023316"/>
    </source>
</evidence>
<evidence type="ECO:0000256" key="1">
    <source>
        <dbReference type="ARBA" id="ARBA00004752"/>
    </source>
</evidence>
<evidence type="ECO:0000256" key="5">
    <source>
        <dbReference type="ARBA" id="ARBA00022984"/>
    </source>
</evidence>
<dbReference type="InterPro" id="IPR052905">
    <property type="entry name" value="LD-transpeptidase_YkuD-like"/>
</dbReference>
<feature type="active site" description="Nucleophile" evidence="7">
    <location>
        <position position="562"/>
    </location>
</feature>
<dbReference type="GO" id="GO:0008360">
    <property type="term" value="P:regulation of cell shape"/>
    <property type="evidence" value="ECO:0007669"/>
    <property type="project" value="UniProtKB-UniRule"/>
</dbReference>
<evidence type="ECO:0000256" key="2">
    <source>
        <dbReference type="ARBA" id="ARBA00005992"/>
    </source>
</evidence>
<dbReference type="SUPFAM" id="SSF141523">
    <property type="entry name" value="L,D-transpeptidase catalytic domain-like"/>
    <property type="match status" value="1"/>
</dbReference>
<keyword evidence="6 7" id="KW-0961">Cell wall biogenesis/degradation</keyword>
<dbReference type="InterPro" id="IPR036366">
    <property type="entry name" value="PGBDSf"/>
</dbReference>
<comment type="similarity">
    <text evidence="2">Belongs to the YkuD family.</text>
</comment>
<feature type="domain" description="L,D-TPase catalytic" evidence="9">
    <location>
        <begin position="412"/>
        <end position="586"/>
    </location>
</feature>
<dbReference type="Proteomes" id="UP000246132">
    <property type="component" value="Unassembled WGS sequence"/>
</dbReference>
<dbReference type="Gene3D" id="2.40.440.10">
    <property type="entry name" value="L,D-transpeptidase catalytic domain-like"/>
    <property type="match status" value="1"/>
</dbReference>
<dbReference type="InterPro" id="IPR045380">
    <property type="entry name" value="LD_TPept_scaffold_dom"/>
</dbReference>
<evidence type="ECO:0000313" key="11">
    <source>
        <dbReference type="Proteomes" id="UP000246132"/>
    </source>
</evidence>
<dbReference type="AlphaFoldDB" id="A0A3A8AMY5"/>
<keyword evidence="3" id="KW-0808">Transferase</keyword>
<comment type="pathway">
    <text evidence="1 7">Cell wall biogenesis; peptidoglycan biosynthesis.</text>
</comment>
<evidence type="ECO:0000256" key="3">
    <source>
        <dbReference type="ARBA" id="ARBA00022679"/>
    </source>
</evidence>
<evidence type="ECO:0000256" key="4">
    <source>
        <dbReference type="ARBA" id="ARBA00022960"/>
    </source>
</evidence>
<sequence length="643" mass="70787">MIGRRNVVQSTLGRMLLASAVIFTGWAVAPGVAGASEVQLHELLFNRAKRQQRQRATRPQVRQQAAPQRPTQSRAAARPVQRISGPRYYTYAAPAITTVTLLSLLPDVATTGAIDDTDSSLPPLPVLEEDRFVQALDFAPDQNMAIEPAIADAMRRHYAENPAFVWVSGMNLNANGQTVAALVNDAAAHGLDAAHYAVDLPSAGWSPDDPASRYRDLIAFELQLTARALRYAMDMKDGAVDPNKLSGYHDFSKDRLTADAALDGLMAAGDPAGWLEGLAPRQSDYRRLKDELAALRTSTEDAIVIPEGTFLRPGTVSEALPMVMAAAGEKMSDETRAKHAAIIDAYSGTTLYDGALVALMRDVQRDLGLVADGIVGPRTVAELDGENLATKINRVELALERLRWHPEAYGSRQVVINQPEYRVRYMENGETKLAMRTIVGKRSNQTYFFHDEIEHVVYDPYWGVPQSIIVNEMLPKLRRDPSYLDRNGYVVTGASGRQIASSSINWYQFSGSVPYNVRQKPGPRNALGELKIMFPNSHAIYMHDTPAKNLFARDNRAFSHGCVRLEDPRAMAAAVLGKSTEHVAAQLGGYEQVEKLAETVPVYVGYFTAWPDDDGVVDYHADVYDRDTHLRRALDTVGKARTG</sequence>
<feature type="active site" description="Proton donor/acceptor" evidence="7">
    <location>
        <position position="543"/>
    </location>
</feature>
<organism evidence="10 11">
    <name type="scientific">Oceaniradius stylonematis</name>
    <dbReference type="NCBI Taxonomy" id="2184161"/>
    <lineage>
        <taxon>Bacteria</taxon>
        <taxon>Pseudomonadati</taxon>
        <taxon>Pseudomonadota</taxon>
        <taxon>Alphaproteobacteria</taxon>
        <taxon>Hyphomicrobiales</taxon>
        <taxon>Ahrensiaceae</taxon>
        <taxon>Oceaniradius</taxon>
    </lineage>
</organism>
<name>A0A3A8AMY5_9HYPH</name>
<dbReference type="PANTHER" id="PTHR41533">
    <property type="entry name" value="L,D-TRANSPEPTIDASE HI_1667-RELATED"/>
    <property type="match status" value="1"/>
</dbReference>
<dbReference type="GO" id="GO:0009252">
    <property type="term" value="P:peptidoglycan biosynthetic process"/>
    <property type="evidence" value="ECO:0007669"/>
    <property type="project" value="UniProtKB-UniPathway"/>
</dbReference>
<dbReference type="PANTHER" id="PTHR41533:SF2">
    <property type="entry name" value="BLR7131 PROTEIN"/>
    <property type="match status" value="1"/>
</dbReference>
<dbReference type="PROSITE" id="PS52029">
    <property type="entry name" value="LD_TPASE"/>
    <property type="match status" value="1"/>
</dbReference>
<keyword evidence="11" id="KW-1185">Reference proteome</keyword>
<evidence type="ECO:0000256" key="8">
    <source>
        <dbReference type="SAM" id="MobiDB-lite"/>
    </source>
</evidence>
<dbReference type="GO" id="GO:0071555">
    <property type="term" value="P:cell wall organization"/>
    <property type="evidence" value="ECO:0007669"/>
    <property type="project" value="UniProtKB-UniRule"/>
</dbReference>
<dbReference type="EMBL" id="QFWV02000004">
    <property type="protein sequence ID" value="RKF07263.1"/>
    <property type="molecule type" value="Genomic_DNA"/>
</dbReference>
<keyword evidence="5 7" id="KW-0573">Peptidoglycan synthesis</keyword>
<keyword evidence="4 7" id="KW-0133">Cell shape</keyword>